<evidence type="ECO:0000313" key="2">
    <source>
        <dbReference type="Proteomes" id="UP000261380"/>
    </source>
</evidence>
<dbReference type="AlphaFoldDB" id="A0A3B5M177"/>
<name>A0A3B5M177_9TELE</name>
<proteinExistence type="predicted"/>
<reference evidence="1" key="1">
    <citation type="submission" date="2025-08" db="UniProtKB">
        <authorList>
            <consortium name="Ensembl"/>
        </authorList>
    </citation>
    <scope>IDENTIFICATION</scope>
</reference>
<keyword evidence="2" id="KW-1185">Reference proteome</keyword>
<dbReference type="Ensembl" id="ENSXCOT00000015548.1">
    <property type="protein sequence ID" value="ENSXCOP00000015356.1"/>
    <property type="gene ID" value="ENSXCOG00000011635.1"/>
</dbReference>
<evidence type="ECO:0000313" key="1">
    <source>
        <dbReference type="Ensembl" id="ENSXCOP00000015356.1"/>
    </source>
</evidence>
<sequence>MPGEATETVPVTEQEMQQPQAETGLYSLTSQFCTLLFCISAKWGAGS</sequence>
<reference evidence="1" key="2">
    <citation type="submission" date="2025-09" db="UniProtKB">
        <authorList>
            <consortium name="Ensembl"/>
        </authorList>
    </citation>
    <scope>IDENTIFICATION</scope>
</reference>
<dbReference type="Proteomes" id="UP000261380">
    <property type="component" value="Unplaced"/>
</dbReference>
<accession>A0A3B5M177</accession>
<protein>
    <submittedName>
        <fullName evidence="1">Uncharacterized protein</fullName>
    </submittedName>
</protein>
<organism evidence="1 2">
    <name type="scientific">Xiphophorus couchianus</name>
    <name type="common">Monterrey platyfish</name>
    <dbReference type="NCBI Taxonomy" id="32473"/>
    <lineage>
        <taxon>Eukaryota</taxon>
        <taxon>Metazoa</taxon>
        <taxon>Chordata</taxon>
        <taxon>Craniata</taxon>
        <taxon>Vertebrata</taxon>
        <taxon>Euteleostomi</taxon>
        <taxon>Actinopterygii</taxon>
        <taxon>Neopterygii</taxon>
        <taxon>Teleostei</taxon>
        <taxon>Neoteleostei</taxon>
        <taxon>Acanthomorphata</taxon>
        <taxon>Ovalentaria</taxon>
        <taxon>Atherinomorphae</taxon>
        <taxon>Cyprinodontiformes</taxon>
        <taxon>Poeciliidae</taxon>
        <taxon>Poeciliinae</taxon>
        <taxon>Xiphophorus</taxon>
    </lineage>
</organism>